<evidence type="ECO:0000313" key="1">
    <source>
        <dbReference type="EMBL" id="KAG2308558.1"/>
    </source>
</evidence>
<name>A0A8X8APT3_BRACI</name>
<dbReference type="OrthoDB" id="1054010at2759"/>
<sequence length="128" mass="14368">MDDYPVPDGVEIHSIHENIKAALRQMSFNKVQPIREYCDNNKLDDALAAIKMVREMNLRAASMYGEPVNIVVIAKQSTNPEMHRVLHCLNSRNNPVLVVEPPDHDTAQDSLFHSVDSLVESISNLCST</sequence>
<comment type="caution">
    <text evidence="1">The sequence shown here is derived from an EMBL/GenBank/DDBJ whole genome shotgun (WGS) entry which is preliminary data.</text>
</comment>
<evidence type="ECO:0000313" key="2">
    <source>
        <dbReference type="Proteomes" id="UP000886595"/>
    </source>
</evidence>
<proteinExistence type="predicted"/>
<dbReference type="AlphaFoldDB" id="A0A8X8APT3"/>
<reference evidence="1 2" key="1">
    <citation type="submission" date="2020-02" db="EMBL/GenBank/DDBJ databases">
        <authorList>
            <person name="Ma Q."/>
            <person name="Huang Y."/>
            <person name="Song X."/>
            <person name="Pei D."/>
        </authorList>
    </citation>
    <scope>NUCLEOTIDE SEQUENCE [LARGE SCALE GENOMIC DNA]</scope>
    <source>
        <strain evidence="1">Sxm20200214</strain>
        <tissue evidence="1">Leaf</tissue>
    </source>
</reference>
<organism evidence="1 2">
    <name type="scientific">Brassica carinata</name>
    <name type="common">Ethiopian mustard</name>
    <name type="synonym">Abyssinian cabbage</name>
    <dbReference type="NCBI Taxonomy" id="52824"/>
    <lineage>
        <taxon>Eukaryota</taxon>
        <taxon>Viridiplantae</taxon>
        <taxon>Streptophyta</taxon>
        <taxon>Embryophyta</taxon>
        <taxon>Tracheophyta</taxon>
        <taxon>Spermatophyta</taxon>
        <taxon>Magnoliopsida</taxon>
        <taxon>eudicotyledons</taxon>
        <taxon>Gunneridae</taxon>
        <taxon>Pentapetalae</taxon>
        <taxon>rosids</taxon>
        <taxon>malvids</taxon>
        <taxon>Brassicales</taxon>
        <taxon>Brassicaceae</taxon>
        <taxon>Brassiceae</taxon>
        <taxon>Brassica</taxon>
    </lineage>
</organism>
<keyword evidence="2" id="KW-1185">Reference proteome</keyword>
<accession>A0A8X8APT3</accession>
<dbReference type="Proteomes" id="UP000886595">
    <property type="component" value="Unassembled WGS sequence"/>
</dbReference>
<gene>
    <name evidence="1" type="ORF">Bca52824_028306</name>
</gene>
<dbReference type="EMBL" id="JAAMPC010000006">
    <property type="protein sequence ID" value="KAG2308558.1"/>
    <property type="molecule type" value="Genomic_DNA"/>
</dbReference>
<protein>
    <submittedName>
        <fullName evidence="1">Uncharacterized protein</fullName>
    </submittedName>
</protein>